<proteinExistence type="predicted"/>
<evidence type="ECO:0008006" key="3">
    <source>
        <dbReference type="Google" id="ProtNLM"/>
    </source>
</evidence>
<protein>
    <recommendedName>
        <fullName evidence="3">Toxin HicA</fullName>
    </recommendedName>
</protein>
<organism evidence="1 2">
    <name type="scientific">Candidatus Falkowbacteria bacterium CG1_02_37_44</name>
    <dbReference type="NCBI Taxonomy" id="1805146"/>
    <lineage>
        <taxon>Bacteria</taxon>
        <taxon>Candidatus Falkowiibacteriota</taxon>
    </lineage>
</organism>
<dbReference type="EMBL" id="MNUU01000020">
    <property type="protein sequence ID" value="OIO08194.1"/>
    <property type="molecule type" value="Genomic_DNA"/>
</dbReference>
<evidence type="ECO:0000313" key="2">
    <source>
        <dbReference type="Proteomes" id="UP000183192"/>
    </source>
</evidence>
<dbReference type="STRING" id="1805146.AUJ27_01120"/>
<comment type="caution">
    <text evidence="1">The sequence shown here is derived from an EMBL/GenBank/DDBJ whole genome shotgun (WGS) entry which is preliminary data.</text>
</comment>
<name>A0A1J4T8U8_9BACT</name>
<dbReference type="AlphaFoldDB" id="A0A1J4T8U8"/>
<sequence>MGTKHKLFGSLTLFEALMKLGFSTDEHQKGSHVKLYPPKSHKIPKGVMPFQIVQIGKKQFDRHECSRYISELVQKGFDRKKIKEAIEQCK</sequence>
<evidence type="ECO:0000313" key="1">
    <source>
        <dbReference type="EMBL" id="OIO08194.1"/>
    </source>
</evidence>
<reference evidence="1 2" key="1">
    <citation type="journal article" date="2016" name="Environ. Microbiol.">
        <title>Genomic resolution of a cold subsurface aquifer community provides metabolic insights for novel microbes adapted to high CO concentrations.</title>
        <authorList>
            <person name="Probst A.J."/>
            <person name="Castelle C.J."/>
            <person name="Singh A."/>
            <person name="Brown C.T."/>
            <person name="Anantharaman K."/>
            <person name="Sharon I."/>
            <person name="Hug L.A."/>
            <person name="Burstein D."/>
            <person name="Emerson J.B."/>
            <person name="Thomas B.C."/>
            <person name="Banfield J.F."/>
        </authorList>
    </citation>
    <scope>NUCLEOTIDE SEQUENCE [LARGE SCALE GENOMIC DNA]</scope>
    <source>
        <strain evidence="1">CG1_02_37_44</strain>
    </source>
</reference>
<gene>
    <name evidence="1" type="ORF">AUJ27_01120</name>
</gene>
<accession>A0A1J4T8U8</accession>
<dbReference type="Proteomes" id="UP000183192">
    <property type="component" value="Unassembled WGS sequence"/>
</dbReference>